<proteinExistence type="predicted"/>
<gene>
    <name evidence="2" type="primary">LOC113217771</name>
</gene>
<dbReference type="Proteomes" id="UP000504606">
    <property type="component" value="Unplaced"/>
</dbReference>
<dbReference type="GeneID" id="113217771"/>
<sequence length="126" mass="13938">MMAETNVREPSATVVPSSGQISDLTLHSAELFRAAMFAANAVRRAATAAVRRESRRNVSAYNDVVAAPPSNKVTVTEQVIQGIVLSAGVLAYPVYAMFEVAEHKRAEYAEMEVPEEWEEWRAKQKK</sequence>
<evidence type="ECO:0000313" key="2">
    <source>
        <dbReference type="RefSeq" id="XP_026293606.1"/>
    </source>
</evidence>
<protein>
    <submittedName>
        <fullName evidence="2">Uncharacterized protein LOC113217771</fullName>
    </submittedName>
</protein>
<reference evidence="2" key="1">
    <citation type="submission" date="2025-08" db="UniProtKB">
        <authorList>
            <consortium name="RefSeq"/>
        </authorList>
    </citation>
    <scope>IDENTIFICATION</scope>
    <source>
        <tissue evidence="2">Whole organism</tissue>
    </source>
</reference>
<keyword evidence="1" id="KW-1185">Reference proteome</keyword>
<dbReference type="OrthoDB" id="6093252at2759"/>
<accession>A0A6J1TSF4</accession>
<dbReference type="RefSeq" id="XP_026293606.1">
    <property type="nucleotide sequence ID" value="XM_026437821.2"/>
</dbReference>
<dbReference type="AlphaFoldDB" id="A0A6J1TSF4"/>
<evidence type="ECO:0000313" key="1">
    <source>
        <dbReference type="Proteomes" id="UP000504606"/>
    </source>
</evidence>
<dbReference type="KEGG" id="foc:113217771"/>
<name>A0A6J1TSF4_FRAOC</name>
<organism evidence="1 2">
    <name type="scientific">Frankliniella occidentalis</name>
    <name type="common">Western flower thrips</name>
    <name type="synonym">Euthrips occidentalis</name>
    <dbReference type="NCBI Taxonomy" id="133901"/>
    <lineage>
        <taxon>Eukaryota</taxon>
        <taxon>Metazoa</taxon>
        <taxon>Ecdysozoa</taxon>
        <taxon>Arthropoda</taxon>
        <taxon>Hexapoda</taxon>
        <taxon>Insecta</taxon>
        <taxon>Pterygota</taxon>
        <taxon>Neoptera</taxon>
        <taxon>Paraneoptera</taxon>
        <taxon>Thysanoptera</taxon>
        <taxon>Terebrantia</taxon>
        <taxon>Thripoidea</taxon>
        <taxon>Thripidae</taxon>
        <taxon>Frankliniella</taxon>
    </lineage>
</organism>